<dbReference type="GO" id="GO:0046930">
    <property type="term" value="C:pore complex"/>
    <property type="evidence" value="ECO:0007669"/>
    <property type="project" value="UniProtKB-KW"/>
</dbReference>
<keyword evidence="6" id="KW-0812">Transmembrane</keyword>
<organism evidence="18 19">
    <name type="scientific">Phormidesmis priestleyi Ana</name>
    <dbReference type="NCBI Taxonomy" id="1666911"/>
    <lineage>
        <taxon>Bacteria</taxon>
        <taxon>Bacillati</taxon>
        <taxon>Cyanobacteriota</taxon>
        <taxon>Cyanophyceae</taxon>
        <taxon>Leptolyngbyales</taxon>
        <taxon>Leptolyngbyaceae</taxon>
        <taxon>Phormidesmis</taxon>
    </lineage>
</organism>
<dbReference type="PATRIC" id="fig|1666911.3.peg.4964"/>
<evidence type="ECO:0000256" key="3">
    <source>
        <dbReference type="ARBA" id="ARBA00022448"/>
    </source>
</evidence>
<comment type="subcellular location">
    <subcellularLocation>
        <location evidence="1">Cell outer membrane</location>
        <topology evidence="1">Multi-pass membrane protein</topology>
    </subcellularLocation>
</comment>
<keyword evidence="12" id="KW-0564">Palmitate</keyword>
<evidence type="ECO:0000256" key="5">
    <source>
        <dbReference type="ARBA" id="ARBA00022597"/>
    </source>
</evidence>
<accession>A0A0P8DHT8</accession>
<dbReference type="PANTHER" id="PTHR33619:SF3">
    <property type="entry name" value="POLYSACCHARIDE EXPORT PROTEIN GFCE-RELATED"/>
    <property type="match status" value="1"/>
</dbReference>
<evidence type="ECO:0000313" key="19">
    <source>
        <dbReference type="Proteomes" id="UP000050465"/>
    </source>
</evidence>
<dbReference type="Pfam" id="PF10531">
    <property type="entry name" value="SLBB"/>
    <property type="match status" value="1"/>
</dbReference>
<evidence type="ECO:0000313" key="18">
    <source>
        <dbReference type="EMBL" id="KPQ36241.1"/>
    </source>
</evidence>
<name>A0A0P8DHT8_9CYAN</name>
<dbReference type="InterPro" id="IPR054765">
    <property type="entry name" value="SLBB_dom"/>
</dbReference>
<dbReference type="Gene3D" id="3.10.560.10">
    <property type="entry name" value="Outer membrane lipoprotein wza domain like"/>
    <property type="match status" value="2"/>
</dbReference>
<proteinExistence type="inferred from homology"/>
<evidence type="ECO:0000256" key="2">
    <source>
        <dbReference type="ARBA" id="ARBA00009450"/>
    </source>
</evidence>
<feature type="domain" description="SLBB" evidence="17">
    <location>
        <begin position="184"/>
        <end position="283"/>
    </location>
</feature>
<evidence type="ECO:0000256" key="12">
    <source>
        <dbReference type="ARBA" id="ARBA00023139"/>
    </source>
</evidence>
<dbReference type="Pfam" id="PF22461">
    <property type="entry name" value="SLBB_2"/>
    <property type="match status" value="1"/>
</dbReference>
<evidence type="ECO:0000256" key="13">
    <source>
        <dbReference type="ARBA" id="ARBA00023237"/>
    </source>
</evidence>
<keyword evidence="4" id="KW-1134">Transmembrane beta strand</keyword>
<dbReference type="Proteomes" id="UP000050465">
    <property type="component" value="Unassembled WGS sequence"/>
</dbReference>
<comment type="caution">
    <text evidence="18">The sequence shown here is derived from an EMBL/GenBank/DDBJ whole genome shotgun (WGS) entry which is preliminary data.</text>
</comment>
<evidence type="ECO:0000256" key="14">
    <source>
        <dbReference type="ARBA" id="ARBA00023288"/>
    </source>
</evidence>
<dbReference type="GO" id="GO:0015159">
    <property type="term" value="F:polysaccharide transmembrane transporter activity"/>
    <property type="evidence" value="ECO:0007669"/>
    <property type="project" value="InterPro"/>
</dbReference>
<evidence type="ECO:0000259" key="17">
    <source>
        <dbReference type="Pfam" id="PF22461"/>
    </source>
</evidence>
<evidence type="ECO:0000256" key="6">
    <source>
        <dbReference type="ARBA" id="ARBA00022692"/>
    </source>
</evidence>
<dbReference type="GO" id="GO:0015288">
    <property type="term" value="F:porin activity"/>
    <property type="evidence" value="ECO:0007669"/>
    <property type="project" value="UniProtKB-KW"/>
</dbReference>
<sequence length="419" mass="44329">MQCTSLSDRRSLPLRHVGATFHKGFFCTRVCASTIVCAIGYAAFACPMGLAQSTPAGDLPVLPGSVIEAQPNAPIDQNIVEEGLLEERSLDSSPVDNAVDRRTIDSQYLLGTGDQVLVTVFNAPDYSGEFSVLAGGALNLPLAGEISVEGLTIPQASEEISRQLSRYIRRPRTTVSLLAARPLQVAIAGQVNRPGAYTLPAVGEDGSATPTLTEVISLAGGITQSADIRNISVLRQSSQQQSSQQQSSQQQREESIEVNLWQLLQEGQLSADLPLQRGDRIIIPEATALSAQETTELASASFSPSAITVNVVGEVETPGAIELPPNAPLNQAILAAGGFNRRARQNSVSLIRLNSNGTVAQTDVNIDFESSVNAETNPPLRPNDTIVVGTNGLNRVADTLGTVLSPINNGFGLLRLFGL</sequence>
<keyword evidence="7" id="KW-0732">Signal</keyword>
<dbReference type="EMBL" id="LJZR01000007">
    <property type="protein sequence ID" value="KPQ36241.1"/>
    <property type="molecule type" value="Genomic_DNA"/>
</dbReference>
<evidence type="ECO:0000259" key="15">
    <source>
        <dbReference type="Pfam" id="PF02563"/>
    </source>
</evidence>
<gene>
    <name evidence="18" type="primary">wza-4</name>
    <name evidence="18" type="ORF">HLUCCA11_06835</name>
</gene>
<dbReference type="GO" id="GO:0009279">
    <property type="term" value="C:cell outer membrane"/>
    <property type="evidence" value="ECO:0007669"/>
    <property type="project" value="UniProtKB-SubCell"/>
</dbReference>
<keyword evidence="9" id="KW-0406">Ion transport</keyword>
<keyword evidence="11" id="KW-0472">Membrane</keyword>
<evidence type="ECO:0000256" key="8">
    <source>
        <dbReference type="ARBA" id="ARBA00023047"/>
    </source>
</evidence>
<dbReference type="GO" id="GO:0006811">
    <property type="term" value="P:monoatomic ion transport"/>
    <property type="evidence" value="ECO:0007669"/>
    <property type="project" value="UniProtKB-KW"/>
</dbReference>
<dbReference type="InterPro" id="IPR003715">
    <property type="entry name" value="Poly_export_N"/>
</dbReference>
<feature type="domain" description="Soluble ligand binding" evidence="16">
    <location>
        <begin position="309"/>
        <end position="361"/>
    </location>
</feature>
<evidence type="ECO:0000256" key="11">
    <source>
        <dbReference type="ARBA" id="ARBA00023136"/>
    </source>
</evidence>
<keyword evidence="3" id="KW-0813">Transport</keyword>
<keyword evidence="14" id="KW-0449">Lipoprotein</keyword>
<dbReference type="STRING" id="1666911.HLUCCA11_06835"/>
<evidence type="ECO:0000256" key="4">
    <source>
        <dbReference type="ARBA" id="ARBA00022452"/>
    </source>
</evidence>
<keyword evidence="10" id="KW-0626">Porin</keyword>
<dbReference type="InterPro" id="IPR019554">
    <property type="entry name" value="Soluble_ligand-bd"/>
</dbReference>
<dbReference type="AlphaFoldDB" id="A0A0P8DHT8"/>
<evidence type="ECO:0000256" key="7">
    <source>
        <dbReference type="ARBA" id="ARBA00022729"/>
    </source>
</evidence>
<dbReference type="Gene3D" id="3.30.1950.10">
    <property type="entry name" value="wza like domain"/>
    <property type="match status" value="1"/>
</dbReference>
<protein>
    <submittedName>
        <fullName evidence="18">Polysaccharide export outer membrane protein</fullName>
    </submittedName>
</protein>
<feature type="domain" description="Polysaccharide export protein N-terminal" evidence="15">
    <location>
        <begin position="105"/>
        <end position="177"/>
    </location>
</feature>
<comment type="similarity">
    <text evidence="2">Belongs to the BexD/CtrA/VexA family.</text>
</comment>
<evidence type="ECO:0000256" key="10">
    <source>
        <dbReference type="ARBA" id="ARBA00023114"/>
    </source>
</evidence>
<dbReference type="Pfam" id="PF02563">
    <property type="entry name" value="Poly_export"/>
    <property type="match status" value="1"/>
</dbReference>
<keyword evidence="5" id="KW-0762">Sugar transport</keyword>
<evidence type="ECO:0000259" key="16">
    <source>
        <dbReference type="Pfam" id="PF10531"/>
    </source>
</evidence>
<keyword evidence="13" id="KW-0998">Cell outer membrane</keyword>
<keyword evidence="8" id="KW-0625">Polysaccharide transport</keyword>
<evidence type="ECO:0000256" key="9">
    <source>
        <dbReference type="ARBA" id="ARBA00023065"/>
    </source>
</evidence>
<dbReference type="PANTHER" id="PTHR33619">
    <property type="entry name" value="POLYSACCHARIDE EXPORT PROTEIN GFCE-RELATED"/>
    <property type="match status" value="1"/>
</dbReference>
<reference evidence="18 19" key="1">
    <citation type="submission" date="2015-09" db="EMBL/GenBank/DDBJ databases">
        <title>Identification and resolution of microdiversity through metagenomic sequencing of parallel consortia.</title>
        <authorList>
            <person name="Nelson W.C."/>
            <person name="Romine M.F."/>
            <person name="Lindemann S.R."/>
        </authorList>
    </citation>
    <scope>NUCLEOTIDE SEQUENCE [LARGE SCALE GENOMIC DNA]</scope>
    <source>
        <strain evidence="18">Ana</strain>
    </source>
</reference>
<evidence type="ECO:0000256" key="1">
    <source>
        <dbReference type="ARBA" id="ARBA00004571"/>
    </source>
</evidence>
<dbReference type="InterPro" id="IPR049712">
    <property type="entry name" value="Poly_export"/>
</dbReference>